<comment type="caution">
    <text evidence="2">The sequence shown here is derived from an EMBL/GenBank/DDBJ whole genome shotgun (WGS) entry which is preliminary data.</text>
</comment>
<proteinExistence type="predicted"/>
<name>A0AA39GMB6_SARSR</name>
<accession>A0AA39GMB6</accession>
<gene>
    <name evidence="2" type="ORF">NLU13_3169</name>
</gene>
<feature type="compositionally biased region" description="Basic and acidic residues" evidence="1">
    <location>
        <begin position="21"/>
        <end position="30"/>
    </location>
</feature>
<reference evidence="2" key="1">
    <citation type="submission" date="2022-10" db="EMBL/GenBank/DDBJ databases">
        <title>Determination and structural analysis of whole genome sequence of Sarocladium strictum F4-1.</title>
        <authorList>
            <person name="Hu L."/>
            <person name="Jiang Y."/>
        </authorList>
    </citation>
    <scope>NUCLEOTIDE SEQUENCE</scope>
    <source>
        <strain evidence="2">F4-1</strain>
    </source>
</reference>
<sequence length="306" mass="33397">MQEEAEKEKKKKKKKGSSSGSDRKKPKEQRIAIPLSRLDPISRKKRSSPPPRDSPSSSRRPSSVDLTKTQEAQVYPPMGYFPPPSGRTRPRSGTSLSQRPPSRMRDDRAPSPFNYEYVQRPSSANRHVSESMARPSSRGIHPDQHYGWDYSPPSSSGSRDGPDPFQYQTAGPRAPYAASNTGAAAVPSRRHVSGPAESYMSRRPVMAGAPAAARGRHSLGGQQDRGRSSSATDSQTSEEDTTSDELGHGAQIREPPPPQARGREEIVVEVSPERAREGGPSKKKSSSPVKRKPVQSGGGGRSRRKR</sequence>
<organism evidence="2 3">
    <name type="scientific">Sarocladium strictum</name>
    <name type="common">Black bundle disease fungus</name>
    <name type="synonym">Acremonium strictum</name>
    <dbReference type="NCBI Taxonomy" id="5046"/>
    <lineage>
        <taxon>Eukaryota</taxon>
        <taxon>Fungi</taxon>
        <taxon>Dikarya</taxon>
        <taxon>Ascomycota</taxon>
        <taxon>Pezizomycotina</taxon>
        <taxon>Sordariomycetes</taxon>
        <taxon>Hypocreomycetidae</taxon>
        <taxon>Hypocreales</taxon>
        <taxon>Sarocladiaceae</taxon>
        <taxon>Sarocladium</taxon>
    </lineage>
</organism>
<evidence type="ECO:0000313" key="2">
    <source>
        <dbReference type="EMBL" id="KAK0389594.1"/>
    </source>
</evidence>
<evidence type="ECO:0000256" key="1">
    <source>
        <dbReference type="SAM" id="MobiDB-lite"/>
    </source>
</evidence>
<protein>
    <submittedName>
        <fullName evidence="2">Uncharacterized protein</fullName>
    </submittedName>
</protein>
<evidence type="ECO:0000313" key="3">
    <source>
        <dbReference type="Proteomes" id="UP001175261"/>
    </source>
</evidence>
<feature type="region of interest" description="Disordered" evidence="1">
    <location>
        <begin position="1"/>
        <end position="306"/>
    </location>
</feature>
<feature type="compositionally biased region" description="Basic residues" evidence="1">
    <location>
        <begin position="281"/>
        <end position="293"/>
    </location>
</feature>
<feature type="compositionally biased region" description="Basic and acidic residues" evidence="1">
    <location>
        <begin position="261"/>
        <end position="280"/>
    </location>
</feature>
<keyword evidence="3" id="KW-1185">Reference proteome</keyword>
<dbReference type="AlphaFoldDB" id="A0AA39GMB6"/>
<feature type="compositionally biased region" description="Low complexity" evidence="1">
    <location>
        <begin position="54"/>
        <end position="63"/>
    </location>
</feature>
<dbReference type="Proteomes" id="UP001175261">
    <property type="component" value="Unassembled WGS sequence"/>
</dbReference>
<dbReference type="EMBL" id="JAPDFR010000002">
    <property type="protein sequence ID" value="KAK0389594.1"/>
    <property type="molecule type" value="Genomic_DNA"/>
</dbReference>